<feature type="domain" description="HTH araC/xylS-type" evidence="5">
    <location>
        <begin position="205"/>
        <end position="303"/>
    </location>
</feature>
<reference evidence="6 7" key="1">
    <citation type="submission" date="2016-12" db="EMBL/GenBank/DDBJ databases">
        <title>Amycolatopsis keratiniphila subsp. keratiniphila genome sequencing and assembly.</title>
        <authorList>
            <person name="Mayilraj S."/>
            <person name="Kaur N."/>
        </authorList>
    </citation>
    <scope>NUCLEOTIDE SEQUENCE [LARGE SCALE GENOMIC DNA]</scope>
    <source>
        <strain evidence="6 7">DSM 44409</strain>
    </source>
</reference>
<keyword evidence="4" id="KW-0804">Transcription</keyword>
<dbReference type="EMBL" id="LQMT02000010">
    <property type="protein sequence ID" value="ONF72623.1"/>
    <property type="molecule type" value="Genomic_DNA"/>
</dbReference>
<evidence type="ECO:0000313" key="6">
    <source>
        <dbReference type="EMBL" id="ONF72623.1"/>
    </source>
</evidence>
<dbReference type="PROSITE" id="PS01124">
    <property type="entry name" value="HTH_ARAC_FAMILY_2"/>
    <property type="match status" value="1"/>
</dbReference>
<sequence length="312" mass="33963">MTVHPPFFADPPGGVIESESVEHDVLSDVLGTIGLRGNRLSRTTLRRGRTATVPAGPCVLHLVELGTVRIAVPGDDASDLHKGDLVLLPHGHRHTLHAPDDASAVPETGARWLTGTLTFDAGLADQLLESLPPLLVLPASSDERRHWHEISHQLLALEITDPRPGGAAMVSRILDLLFIQVLRAWAAATPDRTGWLVAVMDPGIGRALTAIHRHHDRPWTVGELAALANLSRSTFAERFSALVGEPPGAYLINRRLDHATELLRRGNSPIATIATTVGYTSEAAFSRAFRRRFDTTPQRWRSGTSSARRDSR</sequence>
<dbReference type="GO" id="GO:0003700">
    <property type="term" value="F:DNA-binding transcription factor activity"/>
    <property type="evidence" value="ECO:0007669"/>
    <property type="project" value="InterPro"/>
</dbReference>
<dbReference type="InterPro" id="IPR009057">
    <property type="entry name" value="Homeodomain-like_sf"/>
</dbReference>
<organism evidence="6 7">
    <name type="scientific">Amycolatopsis keratiniphila subsp. keratiniphila</name>
    <dbReference type="NCBI Taxonomy" id="227715"/>
    <lineage>
        <taxon>Bacteria</taxon>
        <taxon>Bacillati</taxon>
        <taxon>Actinomycetota</taxon>
        <taxon>Actinomycetes</taxon>
        <taxon>Pseudonocardiales</taxon>
        <taxon>Pseudonocardiaceae</taxon>
        <taxon>Amycolatopsis</taxon>
        <taxon>Amycolatopsis japonica group</taxon>
    </lineage>
</organism>
<dbReference type="Proteomes" id="UP000076660">
    <property type="component" value="Unassembled WGS sequence"/>
</dbReference>
<keyword evidence="1" id="KW-0805">Transcription regulation</keyword>
<name>A0A1W2LZG2_9PSEU</name>
<evidence type="ECO:0000256" key="4">
    <source>
        <dbReference type="ARBA" id="ARBA00023163"/>
    </source>
</evidence>
<evidence type="ECO:0000259" key="5">
    <source>
        <dbReference type="PROSITE" id="PS01124"/>
    </source>
</evidence>
<gene>
    <name evidence="6" type="ORF">AVR91_0210585</name>
</gene>
<dbReference type="InterPro" id="IPR032783">
    <property type="entry name" value="AraC_lig"/>
</dbReference>
<dbReference type="InterPro" id="IPR020449">
    <property type="entry name" value="Tscrpt_reg_AraC-type_HTH"/>
</dbReference>
<dbReference type="PANTHER" id="PTHR46796:SF7">
    <property type="entry name" value="ARAC FAMILY TRANSCRIPTIONAL REGULATOR"/>
    <property type="match status" value="1"/>
</dbReference>
<dbReference type="Gene3D" id="1.10.10.60">
    <property type="entry name" value="Homeodomain-like"/>
    <property type="match status" value="2"/>
</dbReference>
<dbReference type="PANTHER" id="PTHR46796">
    <property type="entry name" value="HTH-TYPE TRANSCRIPTIONAL ACTIVATOR RHAS-RELATED"/>
    <property type="match status" value="1"/>
</dbReference>
<dbReference type="SUPFAM" id="SSF51215">
    <property type="entry name" value="Regulatory protein AraC"/>
    <property type="match status" value="1"/>
</dbReference>
<dbReference type="InterPro" id="IPR037923">
    <property type="entry name" value="HTH-like"/>
</dbReference>
<dbReference type="OrthoDB" id="241790at2"/>
<comment type="caution">
    <text evidence="6">The sequence shown here is derived from an EMBL/GenBank/DDBJ whole genome shotgun (WGS) entry which is preliminary data.</text>
</comment>
<dbReference type="PROSITE" id="PS00041">
    <property type="entry name" value="HTH_ARAC_FAMILY_1"/>
    <property type="match status" value="1"/>
</dbReference>
<evidence type="ECO:0000256" key="3">
    <source>
        <dbReference type="ARBA" id="ARBA00023159"/>
    </source>
</evidence>
<evidence type="ECO:0000256" key="2">
    <source>
        <dbReference type="ARBA" id="ARBA00023125"/>
    </source>
</evidence>
<keyword evidence="2" id="KW-0238">DNA-binding</keyword>
<dbReference type="InterPro" id="IPR018062">
    <property type="entry name" value="HTH_AraC-typ_CS"/>
</dbReference>
<dbReference type="Pfam" id="PF12852">
    <property type="entry name" value="Cupin_6"/>
    <property type="match status" value="1"/>
</dbReference>
<evidence type="ECO:0000313" key="7">
    <source>
        <dbReference type="Proteomes" id="UP000076660"/>
    </source>
</evidence>
<accession>A0A1W2LZG2</accession>
<keyword evidence="3" id="KW-0010">Activator</keyword>
<dbReference type="InterPro" id="IPR050204">
    <property type="entry name" value="AraC_XylS_family_regulators"/>
</dbReference>
<proteinExistence type="predicted"/>
<dbReference type="SUPFAM" id="SSF46689">
    <property type="entry name" value="Homeodomain-like"/>
    <property type="match status" value="2"/>
</dbReference>
<dbReference type="Pfam" id="PF12833">
    <property type="entry name" value="HTH_18"/>
    <property type="match status" value="1"/>
</dbReference>
<dbReference type="PRINTS" id="PR00032">
    <property type="entry name" value="HTHARAC"/>
</dbReference>
<dbReference type="SMART" id="SM00342">
    <property type="entry name" value="HTH_ARAC"/>
    <property type="match status" value="1"/>
</dbReference>
<dbReference type="InterPro" id="IPR018060">
    <property type="entry name" value="HTH_AraC"/>
</dbReference>
<protein>
    <recommendedName>
        <fullName evidence="5">HTH araC/xylS-type domain-containing protein</fullName>
    </recommendedName>
</protein>
<evidence type="ECO:0000256" key="1">
    <source>
        <dbReference type="ARBA" id="ARBA00023015"/>
    </source>
</evidence>
<dbReference type="GO" id="GO:0043565">
    <property type="term" value="F:sequence-specific DNA binding"/>
    <property type="evidence" value="ECO:0007669"/>
    <property type="project" value="InterPro"/>
</dbReference>
<dbReference type="AlphaFoldDB" id="A0A1W2LZG2"/>